<dbReference type="GO" id="GO:0019901">
    <property type="term" value="F:protein kinase binding"/>
    <property type="evidence" value="ECO:0007669"/>
    <property type="project" value="TreeGrafter"/>
</dbReference>
<feature type="coiled-coil region" evidence="8">
    <location>
        <begin position="1157"/>
        <end position="1184"/>
    </location>
</feature>
<dbReference type="InterPro" id="IPR029021">
    <property type="entry name" value="Prot-tyrosine_phosphatase-like"/>
</dbReference>
<feature type="region of interest" description="Disordered" evidence="9">
    <location>
        <begin position="1"/>
        <end position="42"/>
    </location>
</feature>
<dbReference type="SMART" id="SM00194">
    <property type="entry name" value="PTPc"/>
    <property type="match status" value="1"/>
</dbReference>
<dbReference type="SMART" id="SM00404">
    <property type="entry name" value="PTPc_motif"/>
    <property type="match status" value="1"/>
</dbReference>
<feature type="compositionally biased region" description="Polar residues" evidence="9">
    <location>
        <begin position="1408"/>
        <end position="1424"/>
    </location>
</feature>
<dbReference type="OrthoDB" id="9450131at2759"/>
<feature type="region of interest" description="Disordered" evidence="9">
    <location>
        <begin position="1015"/>
        <end position="1043"/>
    </location>
</feature>
<evidence type="ECO:0000256" key="5">
    <source>
        <dbReference type="ARBA" id="ARBA00022801"/>
    </source>
</evidence>
<comment type="subcellular location">
    <subcellularLocation>
        <location evidence="1">Endomembrane system</location>
    </subcellularLocation>
</comment>
<comment type="similarity">
    <text evidence="2">Belongs to the protein-tyrosine phosphatase family. Non-receptor class 1 subfamily.</text>
</comment>
<feature type="transmembrane region" description="Helical" evidence="10">
    <location>
        <begin position="419"/>
        <end position="440"/>
    </location>
</feature>
<feature type="compositionally biased region" description="Polar residues" evidence="9">
    <location>
        <begin position="938"/>
        <end position="956"/>
    </location>
</feature>
<dbReference type="Gene3D" id="3.90.190.10">
    <property type="entry name" value="Protein tyrosine phosphatase superfamily"/>
    <property type="match status" value="1"/>
</dbReference>
<keyword evidence="10" id="KW-0812">Transmembrane</keyword>
<dbReference type="GO" id="GO:0012505">
    <property type="term" value="C:endomembrane system"/>
    <property type="evidence" value="ECO:0007669"/>
    <property type="project" value="UniProtKB-SubCell"/>
</dbReference>
<dbReference type="PROSITE" id="PS50056">
    <property type="entry name" value="TYR_PHOSPHATASE_2"/>
    <property type="match status" value="1"/>
</dbReference>
<dbReference type="EC" id="3.1.3.48" evidence="3"/>
<feature type="compositionally biased region" description="Low complexity" evidence="9">
    <location>
        <begin position="28"/>
        <end position="38"/>
    </location>
</feature>
<dbReference type="InterPro" id="IPR003595">
    <property type="entry name" value="Tyr_Pase_cat"/>
</dbReference>
<proteinExistence type="inferred from homology"/>
<dbReference type="PANTHER" id="PTHR46047">
    <property type="entry name" value="TYROSINE-PROTEIN PHOSPHATASE NON-RECEPTOR TYPE 61F"/>
    <property type="match status" value="1"/>
</dbReference>
<keyword evidence="5" id="KW-0378">Hydrolase</keyword>
<feature type="compositionally biased region" description="Low complexity" evidence="9">
    <location>
        <begin position="552"/>
        <end position="566"/>
    </location>
</feature>
<dbReference type="InterPro" id="IPR051985">
    <property type="entry name" value="NR_tyrosine_phosphatase"/>
</dbReference>
<feature type="region of interest" description="Disordered" evidence="9">
    <location>
        <begin position="1408"/>
        <end position="1453"/>
    </location>
</feature>
<dbReference type="PANTHER" id="PTHR46047:SF3">
    <property type="entry name" value="TYROSINE-PROTEIN PHOSPHATASE NON-RECEPTOR TYPE 61F"/>
    <property type="match status" value="1"/>
</dbReference>
<feature type="region of interest" description="Disordered" evidence="9">
    <location>
        <begin position="830"/>
        <end position="867"/>
    </location>
</feature>
<evidence type="ECO:0000256" key="6">
    <source>
        <dbReference type="ARBA" id="ARBA00022912"/>
    </source>
</evidence>
<feature type="compositionally biased region" description="Acidic residues" evidence="9">
    <location>
        <begin position="502"/>
        <end position="512"/>
    </location>
</feature>
<gene>
    <name evidence="11" type="ORF">CTOB1V02_LOCUS565</name>
</gene>
<dbReference type="GO" id="GO:0004726">
    <property type="term" value="F:non-membrane spanning protein tyrosine phosphatase activity"/>
    <property type="evidence" value="ECO:0007669"/>
    <property type="project" value="TreeGrafter"/>
</dbReference>
<feature type="region of interest" description="Disordered" evidence="9">
    <location>
        <begin position="475"/>
        <end position="627"/>
    </location>
</feature>
<feature type="compositionally biased region" description="Polar residues" evidence="9">
    <location>
        <begin position="360"/>
        <end position="374"/>
    </location>
</feature>
<dbReference type="GO" id="GO:0005737">
    <property type="term" value="C:cytoplasm"/>
    <property type="evidence" value="ECO:0007669"/>
    <property type="project" value="TreeGrafter"/>
</dbReference>
<feature type="region of interest" description="Disordered" evidence="9">
    <location>
        <begin position="882"/>
        <end position="994"/>
    </location>
</feature>
<feature type="compositionally biased region" description="Pro residues" evidence="9">
    <location>
        <begin position="958"/>
        <end position="977"/>
    </location>
</feature>
<evidence type="ECO:0000256" key="2">
    <source>
        <dbReference type="ARBA" id="ARBA00009701"/>
    </source>
</evidence>
<dbReference type="EMBL" id="OB660074">
    <property type="protein sequence ID" value="CAD7222563.1"/>
    <property type="molecule type" value="Genomic_DNA"/>
</dbReference>
<evidence type="ECO:0000256" key="8">
    <source>
        <dbReference type="SAM" id="Coils"/>
    </source>
</evidence>
<feature type="compositionally biased region" description="Polar residues" evidence="9">
    <location>
        <begin position="885"/>
        <end position="904"/>
    </location>
</feature>
<keyword evidence="4" id="KW-0597">Phosphoprotein</keyword>
<feature type="compositionally biased region" description="Basic residues" evidence="9">
    <location>
        <begin position="1019"/>
        <end position="1032"/>
    </location>
</feature>
<evidence type="ECO:0000256" key="3">
    <source>
        <dbReference type="ARBA" id="ARBA00013064"/>
    </source>
</evidence>
<keyword evidence="7 10" id="KW-0472">Membrane</keyword>
<dbReference type="PROSITE" id="PS50055">
    <property type="entry name" value="TYR_PHOSPHATASE_PTP"/>
    <property type="match status" value="1"/>
</dbReference>
<evidence type="ECO:0000256" key="4">
    <source>
        <dbReference type="ARBA" id="ARBA00022553"/>
    </source>
</evidence>
<feature type="compositionally biased region" description="Acidic residues" evidence="9">
    <location>
        <begin position="531"/>
        <end position="550"/>
    </location>
</feature>
<feature type="compositionally biased region" description="Basic and acidic residues" evidence="9">
    <location>
        <begin position="1425"/>
        <end position="1443"/>
    </location>
</feature>
<reference evidence="11" key="1">
    <citation type="submission" date="2020-11" db="EMBL/GenBank/DDBJ databases">
        <authorList>
            <person name="Tran Van P."/>
        </authorList>
    </citation>
    <scope>NUCLEOTIDE SEQUENCE</scope>
</reference>
<dbReference type="GO" id="GO:0048666">
    <property type="term" value="P:neuron development"/>
    <property type="evidence" value="ECO:0007669"/>
    <property type="project" value="UniProtKB-ARBA"/>
</dbReference>
<evidence type="ECO:0000256" key="7">
    <source>
        <dbReference type="ARBA" id="ARBA00023136"/>
    </source>
</evidence>
<dbReference type="PROSITE" id="PS00383">
    <property type="entry name" value="TYR_PHOSPHATASE_1"/>
    <property type="match status" value="1"/>
</dbReference>
<dbReference type="SUPFAM" id="SSF52799">
    <property type="entry name" value="(Phosphotyrosine protein) phosphatases II"/>
    <property type="match status" value="1"/>
</dbReference>
<evidence type="ECO:0000256" key="1">
    <source>
        <dbReference type="ARBA" id="ARBA00004308"/>
    </source>
</evidence>
<dbReference type="InterPro" id="IPR000242">
    <property type="entry name" value="PTP_cat"/>
</dbReference>
<dbReference type="GO" id="GO:0070373">
    <property type="term" value="P:negative regulation of ERK1 and ERK2 cascade"/>
    <property type="evidence" value="ECO:0007669"/>
    <property type="project" value="TreeGrafter"/>
</dbReference>
<keyword evidence="10" id="KW-1133">Transmembrane helix</keyword>
<dbReference type="InterPro" id="IPR000387">
    <property type="entry name" value="Tyr_Pase_dom"/>
</dbReference>
<protein>
    <recommendedName>
        <fullName evidence="3">protein-tyrosine-phosphatase</fullName>
        <ecNumber evidence="3">3.1.3.48</ecNumber>
    </recommendedName>
</protein>
<organism evidence="11">
    <name type="scientific">Cyprideis torosa</name>
    <dbReference type="NCBI Taxonomy" id="163714"/>
    <lineage>
        <taxon>Eukaryota</taxon>
        <taxon>Metazoa</taxon>
        <taxon>Ecdysozoa</taxon>
        <taxon>Arthropoda</taxon>
        <taxon>Crustacea</taxon>
        <taxon>Oligostraca</taxon>
        <taxon>Ostracoda</taxon>
        <taxon>Podocopa</taxon>
        <taxon>Podocopida</taxon>
        <taxon>Cytherocopina</taxon>
        <taxon>Cytheroidea</taxon>
        <taxon>Cytherideidae</taxon>
        <taxon>Cyprideis</taxon>
    </lineage>
</organism>
<dbReference type="PRINTS" id="PR00700">
    <property type="entry name" value="PRTYPHPHTASE"/>
</dbReference>
<dbReference type="Pfam" id="PF00102">
    <property type="entry name" value="Y_phosphatase"/>
    <property type="match status" value="1"/>
</dbReference>
<evidence type="ECO:0000256" key="10">
    <source>
        <dbReference type="SAM" id="Phobius"/>
    </source>
</evidence>
<evidence type="ECO:0000313" key="11">
    <source>
        <dbReference type="EMBL" id="CAD7222563.1"/>
    </source>
</evidence>
<accession>A0A7R8W4T9</accession>
<feature type="compositionally biased region" description="Low complexity" evidence="9">
    <location>
        <begin position="978"/>
        <end position="990"/>
    </location>
</feature>
<name>A0A7R8W4T9_9CRUS</name>
<dbReference type="GO" id="GO:0005634">
    <property type="term" value="C:nucleus"/>
    <property type="evidence" value="ECO:0007669"/>
    <property type="project" value="TreeGrafter"/>
</dbReference>
<evidence type="ECO:0000256" key="9">
    <source>
        <dbReference type="SAM" id="MobiDB-lite"/>
    </source>
</evidence>
<keyword evidence="6" id="KW-0904">Protein phosphatase</keyword>
<dbReference type="GO" id="GO:0046426">
    <property type="term" value="P:negative regulation of receptor signaling pathway via JAK-STAT"/>
    <property type="evidence" value="ECO:0007669"/>
    <property type="project" value="TreeGrafter"/>
</dbReference>
<feature type="region of interest" description="Disordered" evidence="9">
    <location>
        <begin position="326"/>
        <end position="406"/>
    </location>
</feature>
<sequence length="1506" mass="167109">MLDGNESDEYQGSSGNEEETAAVIRQNGSASGSSSKSSRIPDIEDQFKKIEKIGWQAAFHELRRSDVHRDLPTKEAKRSCHRDLNRYRDVSPYDHTRIVLKNCPKNKYGYINASHVSVPSANRKYILAQGPLPITIGHFWLMVWQSNSRAVVMLNRVIEKNQIKCSLYWPDGVNNSHKDEVVCEDVKIRVRLLKEEDQNYFVVRTFLLTNEEDKTTKEVFHFHYTTWPDFGVPESPAAFLAFLDSVRRSGALSPDVGPCVVHCSAGIGRSGTFCLVDSALVLLMEKEQPVNVKELLLEMRKQRMGLIQTYEQLRFSYLAIIQGMKDPAFQPPPTPERTVEKESPPEPPPRSASLSPPRETSSPQETPITPTTEAGASPGAESEREARRKRKQEMVASMQAKQRKAERWRKVRQVLNHPYVISAGVAVAGVTLLYAIRYFGAMTKRRRRNKGKGLIRTGGLLMATNRQLNSALSRRTRQGMNEVEEESSEGLAPPPCPPAPEECIDEEAEEDAPIPTDDQPKAPPLAPSNGDEGESEPPDPIMLEDEEEESSPSKGKSSAKQQGPSSFPLPPSPEESSTASASKKKGKKRKSDDTPTTSGSSQPPPCPGIVGAALHPPPDPSENGRSPLVNEAAFEEMANFADTALAALEATSCVHEQQQCELLDQLESFLFSPVTMSYTGHPRITEALKRLEVFRQSRFRCLRQTLQSACVCAPCLYTHALASGSKQTQTAPFSSTDNIDVYAEKIRFIQAARFHVSDLIAWRRDEGINWKKLFHFMNVSPDACRDFAPALDNYVELPSHPPIGETFAHSCMAVLHERISEIAVFTARRVSPAPPAPPRVERAQLPRNIRGRKRTGGGAAASMASAGPASFKIKGTIRVDRGTSTEDLPNSSAFSPPSLRSTPPAQEPKRKGVAVASSPSPSQTPPSPRKTKPPEQPTPSFTQASTSTNVNTTTKRSCPPPPSQVPVPPTSFPPRKGPAPQSAAAPSAKPTYAKAPWDRCGTWTVDEKTVKLAMGTGAKKSRRPHTHSHSNRAAKNGAGTSSSEVYNADRWSNYLADVADFDDAYQDIVFEVYDHIREMYCHLCEVKSRYRHLAVPWYGYFPASVDEAHLSILMLLVQLYHMNELIAVPPLLVSVVPHRERYQILRPYFEPTILEVLRKHQEEQEKHRLDLSQAEERAAQAARKTSKEVTFRSNVYEEYMENFWKISHDDKVLLVRLLKELIACNGSPDDCLDEGATPERKKMMWELRIKIRNLLYHHPVLFEATPEDELLAEVVVTDMLTKLNEICNEPGKPCPIDYSDPKKAIVQFQQLLWKRLDTLDGVLTTEAKDLVASTIKIPSFFNDENLRKFVLEDKALLEGGEGLSDLLGTLMEKPEAWKKWDGLLKAAIAEGGDAAIPELTRDMIKSSTATSGTANGPLASVSNKASDDLKRKGSKSEQPRRGSEGSTSLDRIHQETLRMLLQIPSGSKTDKALDSFVKEARTFADKRAAEVAAAIRETALAAAKMD</sequence>
<keyword evidence="8" id="KW-0175">Coiled coil</keyword>
<dbReference type="InterPro" id="IPR016130">
    <property type="entry name" value="Tyr_Pase_AS"/>
</dbReference>